<name>A0ABS3S7E5_9ACTN</name>
<comment type="caution">
    <text evidence="1">The sequence shown here is derived from an EMBL/GenBank/DDBJ whole genome shotgun (WGS) entry which is preliminary data.</text>
</comment>
<dbReference type="RefSeq" id="WP_208251025.1">
    <property type="nucleotide sequence ID" value="NZ_JAGEPF010000035.1"/>
</dbReference>
<dbReference type="EMBL" id="JAGEPF010000035">
    <property type="protein sequence ID" value="MBO2464498.1"/>
    <property type="molecule type" value="Genomic_DNA"/>
</dbReference>
<gene>
    <name evidence="1" type="ORF">J4709_43700</name>
</gene>
<proteinExistence type="predicted"/>
<evidence type="ECO:0000313" key="2">
    <source>
        <dbReference type="Proteomes" id="UP000680206"/>
    </source>
</evidence>
<sequence length="67" mass="7445">MRLKTARLEYWAGTKEYVFTDEHGDVDVITGEPDIRRHLTELYGAAKADGWLLLAHAMGPAGAVVFL</sequence>
<evidence type="ECO:0000313" key="1">
    <source>
        <dbReference type="EMBL" id="MBO2464498.1"/>
    </source>
</evidence>
<accession>A0ABS3S7E5</accession>
<reference evidence="1 2" key="1">
    <citation type="submission" date="2021-03" db="EMBL/GenBank/DDBJ databases">
        <title>Actinomadura violae sp. nov., isolated from lichen in Thailand.</title>
        <authorList>
            <person name="Kanchanasin P."/>
            <person name="Saeng-In P."/>
            <person name="Phongsopitanun W."/>
            <person name="Yuki M."/>
            <person name="Kudo T."/>
            <person name="Ohkuma M."/>
            <person name="Tanasupawat S."/>
        </authorList>
    </citation>
    <scope>NUCLEOTIDE SEQUENCE [LARGE SCALE GENOMIC DNA]</scope>
    <source>
        <strain evidence="1 2">LCR2-06</strain>
    </source>
</reference>
<protein>
    <submittedName>
        <fullName evidence="1">Uncharacterized protein</fullName>
    </submittedName>
</protein>
<organism evidence="1 2">
    <name type="scientific">Actinomadura violacea</name>
    <dbReference type="NCBI Taxonomy" id="2819934"/>
    <lineage>
        <taxon>Bacteria</taxon>
        <taxon>Bacillati</taxon>
        <taxon>Actinomycetota</taxon>
        <taxon>Actinomycetes</taxon>
        <taxon>Streptosporangiales</taxon>
        <taxon>Thermomonosporaceae</taxon>
        <taxon>Actinomadura</taxon>
    </lineage>
</organism>
<keyword evidence="2" id="KW-1185">Reference proteome</keyword>
<dbReference type="Proteomes" id="UP000680206">
    <property type="component" value="Unassembled WGS sequence"/>
</dbReference>